<proteinExistence type="predicted"/>
<evidence type="ECO:0000256" key="1">
    <source>
        <dbReference type="SAM" id="Phobius"/>
    </source>
</evidence>
<feature type="transmembrane region" description="Helical" evidence="1">
    <location>
        <begin position="188"/>
        <end position="205"/>
    </location>
</feature>
<feature type="transmembrane region" description="Helical" evidence="1">
    <location>
        <begin position="149"/>
        <end position="176"/>
    </location>
</feature>
<feature type="transmembrane region" description="Helical" evidence="1">
    <location>
        <begin position="355"/>
        <end position="376"/>
    </location>
</feature>
<accession>A0A8U0ILK2</accession>
<feature type="transmembrane region" description="Helical" evidence="1">
    <location>
        <begin position="66"/>
        <end position="85"/>
    </location>
</feature>
<gene>
    <name evidence="2" type="ORF">M0R88_03085</name>
</gene>
<feature type="transmembrane region" description="Helical" evidence="1">
    <location>
        <begin position="123"/>
        <end position="142"/>
    </location>
</feature>
<feature type="transmembrane region" description="Helical" evidence="1">
    <location>
        <begin position="243"/>
        <end position="261"/>
    </location>
</feature>
<dbReference type="KEGG" id="haxz:M0R88_03085"/>
<dbReference type="EMBL" id="CP096658">
    <property type="protein sequence ID" value="UPW01094.1"/>
    <property type="molecule type" value="Genomic_DNA"/>
</dbReference>
<feature type="transmembrane region" description="Helical" evidence="1">
    <location>
        <begin position="397"/>
        <end position="423"/>
    </location>
</feature>
<keyword evidence="1" id="KW-0472">Membrane</keyword>
<dbReference type="Proteomes" id="UP000830434">
    <property type="component" value="Chromosome"/>
</dbReference>
<feature type="transmembrane region" description="Helical" evidence="1">
    <location>
        <begin position="32"/>
        <end position="54"/>
    </location>
</feature>
<keyword evidence="3" id="KW-1185">Reference proteome</keyword>
<evidence type="ECO:0000313" key="2">
    <source>
        <dbReference type="EMBL" id="UPW01094.1"/>
    </source>
</evidence>
<evidence type="ECO:0000313" key="3">
    <source>
        <dbReference type="Proteomes" id="UP000830434"/>
    </source>
</evidence>
<reference evidence="2" key="1">
    <citation type="submission" date="2022-04" db="EMBL/GenBank/DDBJ databases">
        <title>Diverse halophilic archaea isolated from saline environments.</title>
        <authorList>
            <person name="Cui H.-L."/>
        </authorList>
    </citation>
    <scope>NUCLEOTIDE SEQUENCE</scope>
    <source>
        <strain evidence="2">XZYJT40</strain>
    </source>
</reference>
<name>A0A8U0ILK2_9EURY</name>
<keyword evidence="1" id="KW-1133">Transmembrane helix</keyword>
<dbReference type="GeneID" id="72188806"/>
<keyword evidence="1" id="KW-0812">Transmembrane</keyword>
<feature type="transmembrane region" description="Helical" evidence="1">
    <location>
        <begin position="551"/>
        <end position="568"/>
    </location>
</feature>
<organism evidence="2 3">
    <name type="scientific">Halorussus gelatinilyticus</name>
    <dbReference type="NCBI Taxonomy" id="2937524"/>
    <lineage>
        <taxon>Archaea</taxon>
        <taxon>Methanobacteriati</taxon>
        <taxon>Methanobacteriota</taxon>
        <taxon>Stenosarchaea group</taxon>
        <taxon>Halobacteria</taxon>
        <taxon>Halobacteriales</taxon>
        <taxon>Haladaptataceae</taxon>
        <taxon>Halorussus</taxon>
    </lineage>
</organism>
<sequence length="581" mass="61070">MAESGWFGHAIRMGWFDYQRSVRAIREDTGRLILMAGGVGFMTLMLTGFAVLFVPELQGTDIEFSINRIVRGMFGMLWVFGTFMLAQRTTTAHSKPVADAFVLTTVSPRTAVVGGIISESLRVLTYVFPVGLLLAIAGAYAFSAPLTLLVVPLVGSLYVASAVTAGRLLGYCAAWLVANVPFVARHKGVLGGTVVMLFFGIYFLFQLPQLPISLNPAMLGVIPTGWLADLLAVGTPIGWSSTHALGGVVAVSVVLIGGSWLSEHIATSFWFGESISVSDTGKTSVSTRTEDDQRALERAISPLSVPFITGPTRHVAEWSLLRARREPQRLNFLLIPVFGGGSAVMNMMLQGTGSLAILGPAIAVLLGWTAGAAFGLNPFGDEGAVLPTTLTAVSGRAFVRGLIAPSLLFAPVVTAVTLVTALVGGYGPLAAIALTLIGCFLTVVGATLAPIVGMWFPRYSAIRIGNSDGVRPPGLFAGMLHVVLMWLPGAALVGLVAAPELVRLALSGIGYVPGFILGLVANGGVLTTFASSLNDAGATIQGLPLTAFRSGFGMLLVFGGLLVAWRAYNGAIRRFETHELH</sequence>
<dbReference type="AlphaFoldDB" id="A0A8U0ILK2"/>
<dbReference type="RefSeq" id="WP_248655500.1">
    <property type="nucleotide sequence ID" value="NZ_CP096658.1"/>
</dbReference>
<feature type="transmembrane region" description="Helical" evidence="1">
    <location>
        <begin position="429"/>
        <end position="456"/>
    </location>
</feature>
<feature type="transmembrane region" description="Helical" evidence="1">
    <location>
        <begin position="509"/>
        <end position="530"/>
    </location>
</feature>
<protein>
    <submittedName>
        <fullName evidence="2">Uncharacterized protein</fullName>
    </submittedName>
</protein>
<feature type="transmembrane region" description="Helical" evidence="1">
    <location>
        <begin position="476"/>
        <end position="497"/>
    </location>
</feature>